<dbReference type="PANTHER" id="PTHR33116:SF86">
    <property type="entry name" value="REVERSE TRANSCRIPTASE DOMAIN-CONTAINING PROTEIN"/>
    <property type="match status" value="1"/>
</dbReference>
<protein>
    <submittedName>
        <fullName evidence="2">Mitochondrial protein</fullName>
    </submittedName>
</protein>
<dbReference type="Gene3D" id="3.60.10.10">
    <property type="entry name" value="Endonuclease/exonuclease/phosphatase"/>
    <property type="match status" value="1"/>
</dbReference>
<dbReference type="Pfam" id="PF00078">
    <property type="entry name" value="RVT_1"/>
    <property type="match status" value="1"/>
</dbReference>
<accession>A0AAW2WLV1</accession>
<name>A0AAW2WLV1_9LAMI</name>
<proteinExistence type="predicted"/>
<dbReference type="EMBL" id="JACGWN010000007">
    <property type="protein sequence ID" value="KAL0442468.1"/>
    <property type="molecule type" value="Genomic_DNA"/>
</dbReference>
<dbReference type="PANTHER" id="PTHR33116">
    <property type="entry name" value="REVERSE TRANSCRIPTASE ZINC-BINDING DOMAIN-CONTAINING PROTEIN-RELATED-RELATED"/>
    <property type="match status" value="1"/>
</dbReference>
<comment type="caution">
    <text evidence="2">The sequence shown here is derived from an EMBL/GenBank/DDBJ whole genome shotgun (WGS) entry which is preliminary data.</text>
</comment>
<dbReference type="InterPro" id="IPR043502">
    <property type="entry name" value="DNA/RNA_pol_sf"/>
</dbReference>
<dbReference type="InterPro" id="IPR036691">
    <property type="entry name" value="Endo/exonu/phosph_ase_sf"/>
</dbReference>
<reference evidence="2" key="1">
    <citation type="submission" date="2020-06" db="EMBL/GenBank/DDBJ databases">
        <authorList>
            <person name="Li T."/>
            <person name="Hu X."/>
            <person name="Zhang T."/>
            <person name="Song X."/>
            <person name="Zhang H."/>
            <person name="Dai N."/>
            <person name="Sheng W."/>
            <person name="Hou X."/>
            <person name="Wei L."/>
        </authorList>
    </citation>
    <scope>NUCLEOTIDE SEQUENCE</scope>
    <source>
        <strain evidence="2">KEN1</strain>
        <tissue evidence="2">Leaf</tissue>
    </source>
</reference>
<organism evidence="2">
    <name type="scientific">Sesamum latifolium</name>
    <dbReference type="NCBI Taxonomy" id="2727402"/>
    <lineage>
        <taxon>Eukaryota</taxon>
        <taxon>Viridiplantae</taxon>
        <taxon>Streptophyta</taxon>
        <taxon>Embryophyta</taxon>
        <taxon>Tracheophyta</taxon>
        <taxon>Spermatophyta</taxon>
        <taxon>Magnoliopsida</taxon>
        <taxon>eudicotyledons</taxon>
        <taxon>Gunneridae</taxon>
        <taxon>Pentapetalae</taxon>
        <taxon>asterids</taxon>
        <taxon>lamiids</taxon>
        <taxon>Lamiales</taxon>
        <taxon>Pedaliaceae</taxon>
        <taxon>Sesamum</taxon>
    </lineage>
</organism>
<gene>
    <name evidence="2" type="ORF">Slati_1969500</name>
</gene>
<dbReference type="InterPro" id="IPR000477">
    <property type="entry name" value="RT_dom"/>
</dbReference>
<dbReference type="Pfam" id="PF13966">
    <property type="entry name" value="zf-RVT"/>
    <property type="match status" value="1"/>
</dbReference>
<evidence type="ECO:0000259" key="1">
    <source>
        <dbReference type="PROSITE" id="PS50878"/>
    </source>
</evidence>
<dbReference type="SUPFAM" id="SSF56219">
    <property type="entry name" value="DNase I-like"/>
    <property type="match status" value="1"/>
</dbReference>
<dbReference type="SUPFAM" id="SSF56672">
    <property type="entry name" value="DNA/RNA polymerases"/>
    <property type="match status" value="1"/>
</dbReference>
<dbReference type="AlphaFoldDB" id="A0AAW2WLV1"/>
<evidence type="ECO:0000313" key="2">
    <source>
        <dbReference type="EMBL" id="KAL0442468.1"/>
    </source>
</evidence>
<feature type="domain" description="Reverse transcriptase" evidence="1">
    <location>
        <begin position="326"/>
        <end position="596"/>
    </location>
</feature>
<dbReference type="CDD" id="cd01650">
    <property type="entry name" value="RT_nLTR_like"/>
    <property type="match status" value="1"/>
</dbReference>
<dbReference type="InterPro" id="IPR026960">
    <property type="entry name" value="RVT-Znf"/>
</dbReference>
<sequence>MLEIFWVYGEPDVSKHTEFWNLLRRLHRQSVRPWLCAGDFNGILEQTEKMGGPMRAEWQIHNFRNCLLECDLHDLGFQGSAFTWCNNQQEPYTVRERLDRACANDAWTQAFPEDFSGSRKRFRFEAAWLHEPNCEDIITKAWTNPGPISLEEKLALERGNITADTKARESRDKAELSKLILQEELYWKQRSKDLWLKEGYRNSSFFHAKASHRHQTNSIRRLRKTDGEWTDTVEGVQRCILEYFQTVFLSSRPLPDDIRSGTEDLPTVVSTEMAEDLQRPFTEVEVTKALFSMSLLKFPGPDDMPPLFYQHFWHVVQPDVLLCVLNFLNRRIIPNGFNNTNIVLIPKCKQPQSLSQYRPISLCNVVYKIASKAIANRLKPWLDRIISPSQSAFVPGRLISDNVLLAFEINHFLHTQSTGRKHYMNLKLDISKAYDRVEWSFLRQVLGKLGFPSTFIDLIMLCVSSISYSFILSGVQFGSITPQRGLRQGDPLSPYLFLLCTEALSSLFRAAEMRGIVPGVSICRGAPRISHLLFADDTMVFCPADLTTVQHVRHLLETYKLASGQEINLQKSSAAFSSNTPLDVQQRLAEVLGIRLENKHEIYLSLPTVAFRSKRALFAALKDRIWKRIQGWHEKTLSQAGKAILIQAVVQAIPSYAMSCFRLPKTLLQEFQGMAANFFWHDNDRRKIHWLAWTQMCGSKLNGGLGFRNLEAFNLALLGKQLWRLISRPESLVSRVLKAKYFPRIHLSEAKVGSRPSYTWRSLLAALELVRSGCRWRIGTGHSVNIWTDPWIPRTPSFQVITPKSEHNEVFTVSDLILEDTKEWNVEKIDALFWQEDRDLILQIPLGRLGGTDLLVWHYTKSGLFSVKSAYHLALSLFSPAGPSGERWSTTMWRVIWQAKIPNKAKVFIWRAIRNILPTACNLQKKLPQVHFACPFCDLAAETPIHTLLRCSFARQVWALSGIRWFDIDIPAFSV</sequence>
<dbReference type="PROSITE" id="PS50878">
    <property type="entry name" value="RT_POL"/>
    <property type="match status" value="1"/>
</dbReference>
<reference evidence="2" key="2">
    <citation type="journal article" date="2024" name="Plant">
        <title>Genomic evolution and insights into agronomic trait innovations of Sesamum species.</title>
        <authorList>
            <person name="Miao H."/>
            <person name="Wang L."/>
            <person name="Qu L."/>
            <person name="Liu H."/>
            <person name="Sun Y."/>
            <person name="Le M."/>
            <person name="Wang Q."/>
            <person name="Wei S."/>
            <person name="Zheng Y."/>
            <person name="Lin W."/>
            <person name="Duan Y."/>
            <person name="Cao H."/>
            <person name="Xiong S."/>
            <person name="Wang X."/>
            <person name="Wei L."/>
            <person name="Li C."/>
            <person name="Ma Q."/>
            <person name="Ju M."/>
            <person name="Zhao R."/>
            <person name="Li G."/>
            <person name="Mu C."/>
            <person name="Tian Q."/>
            <person name="Mei H."/>
            <person name="Zhang T."/>
            <person name="Gao T."/>
            <person name="Zhang H."/>
        </authorList>
    </citation>
    <scope>NUCLEOTIDE SEQUENCE</scope>
    <source>
        <strain evidence="2">KEN1</strain>
    </source>
</reference>